<dbReference type="Proteomes" id="UP000790709">
    <property type="component" value="Unassembled WGS sequence"/>
</dbReference>
<evidence type="ECO:0000313" key="2">
    <source>
        <dbReference type="Proteomes" id="UP000790709"/>
    </source>
</evidence>
<dbReference type="EMBL" id="MU266729">
    <property type="protein sequence ID" value="KAH7918832.1"/>
    <property type="molecule type" value="Genomic_DNA"/>
</dbReference>
<name>A0ACB8AZJ4_9AGAM</name>
<protein>
    <submittedName>
        <fullName evidence="1">Uncharacterized protein</fullName>
    </submittedName>
</protein>
<accession>A0ACB8AZJ4</accession>
<sequence>MPISRTLRFTHQQRRTVVSSLFVLTFFASVLTVSASNILPCPVRHNRHRYADSERRQGAAVVEKRPRRWIEETI</sequence>
<organism evidence="1 2">
    <name type="scientific">Leucogyrophana mollusca</name>
    <dbReference type="NCBI Taxonomy" id="85980"/>
    <lineage>
        <taxon>Eukaryota</taxon>
        <taxon>Fungi</taxon>
        <taxon>Dikarya</taxon>
        <taxon>Basidiomycota</taxon>
        <taxon>Agaricomycotina</taxon>
        <taxon>Agaricomycetes</taxon>
        <taxon>Agaricomycetidae</taxon>
        <taxon>Boletales</taxon>
        <taxon>Boletales incertae sedis</taxon>
        <taxon>Leucogyrophana</taxon>
    </lineage>
</organism>
<reference evidence="1" key="1">
    <citation type="journal article" date="2021" name="New Phytol.">
        <title>Evolutionary innovations through gain and loss of genes in the ectomycorrhizal Boletales.</title>
        <authorList>
            <person name="Wu G."/>
            <person name="Miyauchi S."/>
            <person name="Morin E."/>
            <person name="Kuo A."/>
            <person name="Drula E."/>
            <person name="Varga T."/>
            <person name="Kohler A."/>
            <person name="Feng B."/>
            <person name="Cao Y."/>
            <person name="Lipzen A."/>
            <person name="Daum C."/>
            <person name="Hundley H."/>
            <person name="Pangilinan J."/>
            <person name="Johnson J."/>
            <person name="Barry K."/>
            <person name="LaButti K."/>
            <person name="Ng V."/>
            <person name="Ahrendt S."/>
            <person name="Min B."/>
            <person name="Choi I.G."/>
            <person name="Park H."/>
            <person name="Plett J.M."/>
            <person name="Magnuson J."/>
            <person name="Spatafora J.W."/>
            <person name="Nagy L.G."/>
            <person name="Henrissat B."/>
            <person name="Grigoriev I.V."/>
            <person name="Yang Z.L."/>
            <person name="Xu J."/>
            <person name="Martin F.M."/>
        </authorList>
    </citation>
    <scope>NUCLEOTIDE SEQUENCE</scope>
    <source>
        <strain evidence="1">KUC20120723A-06</strain>
    </source>
</reference>
<evidence type="ECO:0000313" key="1">
    <source>
        <dbReference type="EMBL" id="KAH7918832.1"/>
    </source>
</evidence>
<keyword evidence="2" id="KW-1185">Reference proteome</keyword>
<comment type="caution">
    <text evidence="1">The sequence shown here is derived from an EMBL/GenBank/DDBJ whole genome shotgun (WGS) entry which is preliminary data.</text>
</comment>
<gene>
    <name evidence="1" type="ORF">BV22DRAFT_1075891</name>
</gene>
<proteinExistence type="predicted"/>